<dbReference type="Proteomes" id="UP000799436">
    <property type="component" value="Unassembled WGS sequence"/>
</dbReference>
<gene>
    <name evidence="2" type="ORF">EJ03DRAFT_329641</name>
</gene>
<feature type="compositionally biased region" description="Polar residues" evidence="1">
    <location>
        <begin position="213"/>
        <end position="222"/>
    </location>
</feature>
<dbReference type="AlphaFoldDB" id="A0A6G1L1S1"/>
<organism evidence="2 3">
    <name type="scientific">Teratosphaeria nubilosa</name>
    <dbReference type="NCBI Taxonomy" id="161662"/>
    <lineage>
        <taxon>Eukaryota</taxon>
        <taxon>Fungi</taxon>
        <taxon>Dikarya</taxon>
        <taxon>Ascomycota</taxon>
        <taxon>Pezizomycotina</taxon>
        <taxon>Dothideomycetes</taxon>
        <taxon>Dothideomycetidae</taxon>
        <taxon>Mycosphaerellales</taxon>
        <taxon>Teratosphaeriaceae</taxon>
        <taxon>Teratosphaeria</taxon>
    </lineage>
</organism>
<feature type="non-terminal residue" evidence="2">
    <location>
        <position position="364"/>
    </location>
</feature>
<feature type="compositionally biased region" description="Low complexity" evidence="1">
    <location>
        <begin position="303"/>
        <end position="327"/>
    </location>
</feature>
<evidence type="ECO:0000313" key="3">
    <source>
        <dbReference type="Proteomes" id="UP000799436"/>
    </source>
</evidence>
<protein>
    <submittedName>
        <fullName evidence="2">Uncharacterized protein</fullName>
    </submittedName>
</protein>
<evidence type="ECO:0000256" key="1">
    <source>
        <dbReference type="SAM" id="MobiDB-lite"/>
    </source>
</evidence>
<dbReference type="OrthoDB" id="5402392at2759"/>
<sequence length="364" mass="39672">MPQEKFPLPEVADALEPFIKPREEVSQIRQELQKHVQRQLKAVDVPLTAVNLTTAPEGDLTEFSSPPLTGVRRAYLKALQAHAAAQSRFDSLKADLAKLNTNKNDSFESFGDLVNESYIPILRQRERQRKLLVLDRTFAQINAAGKAVVDGHLDDIVKQSAGNLPTPPSSQPASISDKADINTRILDLKKAVLSAKRSVEDIRNGRSTHRPDSNASSKSSTEADVAGLQRALNELTGWMEHQLAVIGEADTASSQSAPATANTNGHVETAQTASLEHVEQLYEQYIAARQHLIETVNNPPSPDSESSPSSPVLERSASGNSNSRRAPAAVMLPYISSLATHKKLESSLLQQSAHLRKVIHSTEN</sequence>
<feature type="compositionally biased region" description="Basic and acidic residues" evidence="1">
    <location>
        <begin position="200"/>
        <end position="212"/>
    </location>
</feature>
<accession>A0A6G1L1S1</accession>
<proteinExistence type="predicted"/>
<feature type="region of interest" description="Disordered" evidence="1">
    <location>
        <begin position="295"/>
        <end position="327"/>
    </location>
</feature>
<reference evidence="2" key="1">
    <citation type="journal article" date="2020" name="Stud. Mycol.">
        <title>101 Dothideomycetes genomes: a test case for predicting lifestyles and emergence of pathogens.</title>
        <authorList>
            <person name="Haridas S."/>
            <person name="Albert R."/>
            <person name="Binder M."/>
            <person name="Bloem J."/>
            <person name="Labutti K."/>
            <person name="Salamov A."/>
            <person name="Andreopoulos B."/>
            <person name="Baker S."/>
            <person name="Barry K."/>
            <person name="Bills G."/>
            <person name="Bluhm B."/>
            <person name="Cannon C."/>
            <person name="Castanera R."/>
            <person name="Culley D."/>
            <person name="Daum C."/>
            <person name="Ezra D."/>
            <person name="Gonzalez J."/>
            <person name="Henrissat B."/>
            <person name="Kuo A."/>
            <person name="Liang C."/>
            <person name="Lipzen A."/>
            <person name="Lutzoni F."/>
            <person name="Magnuson J."/>
            <person name="Mondo S."/>
            <person name="Nolan M."/>
            <person name="Ohm R."/>
            <person name="Pangilinan J."/>
            <person name="Park H.-J."/>
            <person name="Ramirez L."/>
            <person name="Alfaro M."/>
            <person name="Sun H."/>
            <person name="Tritt A."/>
            <person name="Yoshinaga Y."/>
            <person name="Zwiers L.-H."/>
            <person name="Turgeon B."/>
            <person name="Goodwin S."/>
            <person name="Spatafora J."/>
            <person name="Crous P."/>
            <person name="Grigoriev I."/>
        </authorList>
    </citation>
    <scope>NUCLEOTIDE SEQUENCE</scope>
    <source>
        <strain evidence="2">CBS 116005</strain>
    </source>
</reference>
<evidence type="ECO:0000313" key="2">
    <source>
        <dbReference type="EMBL" id="KAF2766871.1"/>
    </source>
</evidence>
<dbReference type="EMBL" id="ML995864">
    <property type="protein sequence ID" value="KAF2766871.1"/>
    <property type="molecule type" value="Genomic_DNA"/>
</dbReference>
<feature type="region of interest" description="Disordered" evidence="1">
    <location>
        <begin position="200"/>
        <end position="224"/>
    </location>
</feature>
<name>A0A6G1L1S1_9PEZI</name>
<keyword evidence="3" id="KW-1185">Reference proteome</keyword>